<name>A0AAU9UPP9_EUPED</name>
<protein>
    <submittedName>
        <fullName evidence="1">Uncharacterized protein</fullName>
    </submittedName>
</protein>
<sequence length="1158" mass="135894">MAPLVVEGETLGQKHRNYNKIVNETTLELIPEINYEEPDLDNLLKIDIACKNRNVNYIIEVLQCEDMLYVSRAIKRSTWLITDPQYADIVNPKHLNDQLSPKMMSKAFNKLLLHIRLNLKDEKRAEEFFYYYEDRDLQTAFKWLPNCSVQFTEKIIRKHFRVIPTHLIIRLCEKSITCLDVFMRNSVSYYKRDVLAASILLLNKNMEKYLDIVEASEPYEVPTFGPKATKLIMKKCSERVMKNLEKYAPNVHVPTFVKFIKREDIKDFITTNIKNNKLRSWFTYSKIKPFVNRLPVEGRFQFIKEVFVDNKQEQPEDDNIRYCCAMSSRNESTSQNIYRWYVFSPFKTAFVDLKKLIRSESKPAERTSMFGVLLTCAGKDMKNIQTLLKYYRENHINEPFKFKVQFVNLVISNTSTHRFDKETWGYLNDLFSSMDVYSESDKLDQNCVKSILLYNVVHDESVPEIIEKKFYFDTFKTSQKKLSEEEKDKVFSHLYKYLTSKLDTIKINDKKEFNDAVDVLTNMLNLLVDWNRELQDFPVILRKVKEIIQISLKNKWDQDISMVYNVKNSWRKLLFEESIVLSPTQEACVNALKHDPKLLETYKNEVESLCLNYNKLIIHFLKKVRIYWPQSLANDYKKIFFNKLDEKITYKAAVVGLCILLSKNDLSNLIHKYVPSEYKIDWSQSEDIELNLRKQIASSLHLARPQPSPAAVLLFAKGDYLQFVLPSLSAILHNMSSVQTREYLTPLLDAPVSLQKHGIRTAFAKLKRDELKKLFSDIWVTNKNSSIRAAIFIQTLNFLSIQNEPSSIKEVWELLSVFIDNLTSEEDKSIYTKLSKVEKVPMLVRPIFWMKSYKFLKSLPPKSNCGDFLGRLRNNMDDLMEFLDNDFVTDIFMESFDENFTSKRYEFQYLLAEFVLSTKTEETHVARYKKTLVPILDRAFTMWNKTHEDTNYVRENLKGILSCLYSRFNDVVLLKKMFLPIYMFSDILERIRKNLSVEENYVIATTQKLALDIVRIIDKVLKRNDLATPPLTDSAKDGNSDKFKSVYDETAVELGKLCVTYLKEDVSNIFPSVYKLFAKTFDNIFENFNFNPVNKMNALKAFLEFKDFIPGHLFVLETLPKYVHEDSEKALKSELLKVISTHPSKEIKIHYNSYLSGD</sequence>
<keyword evidence="2" id="KW-1185">Reference proteome</keyword>
<proteinExistence type="predicted"/>
<gene>
    <name evidence="1" type="ORF">EEDITHA_LOCUS16348</name>
</gene>
<organism evidence="1 2">
    <name type="scientific">Euphydryas editha</name>
    <name type="common">Edith's checkerspot</name>
    <dbReference type="NCBI Taxonomy" id="104508"/>
    <lineage>
        <taxon>Eukaryota</taxon>
        <taxon>Metazoa</taxon>
        <taxon>Ecdysozoa</taxon>
        <taxon>Arthropoda</taxon>
        <taxon>Hexapoda</taxon>
        <taxon>Insecta</taxon>
        <taxon>Pterygota</taxon>
        <taxon>Neoptera</taxon>
        <taxon>Endopterygota</taxon>
        <taxon>Lepidoptera</taxon>
        <taxon>Glossata</taxon>
        <taxon>Ditrysia</taxon>
        <taxon>Papilionoidea</taxon>
        <taxon>Nymphalidae</taxon>
        <taxon>Nymphalinae</taxon>
        <taxon>Euphydryas</taxon>
    </lineage>
</organism>
<dbReference type="AlphaFoldDB" id="A0AAU9UPP9"/>
<reference evidence="1" key="1">
    <citation type="submission" date="2022-03" db="EMBL/GenBank/DDBJ databases">
        <authorList>
            <person name="Tunstrom K."/>
        </authorList>
    </citation>
    <scope>NUCLEOTIDE SEQUENCE</scope>
</reference>
<dbReference type="Proteomes" id="UP001153954">
    <property type="component" value="Unassembled WGS sequence"/>
</dbReference>
<comment type="caution">
    <text evidence="1">The sequence shown here is derived from an EMBL/GenBank/DDBJ whole genome shotgun (WGS) entry which is preliminary data.</text>
</comment>
<evidence type="ECO:0000313" key="2">
    <source>
        <dbReference type="Proteomes" id="UP001153954"/>
    </source>
</evidence>
<dbReference type="EMBL" id="CAKOGL010000024">
    <property type="protein sequence ID" value="CAH2101614.1"/>
    <property type="molecule type" value="Genomic_DNA"/>
</dbReference>
<evidence type="ECO:0000313" key="1">
    <source>
        <dbReference type="EMBL" id="CAH2101614.1"/>
    </source>
</evidence>
<accession>A0AAU9UPP9</accession>